<dbReference type="Pfam" id="PF13424">
    <property type="entry name" value="TPR_12"/>
    <property type="match status" value="1"/>
</dbReference>
<accession>A0A167EYS8</accession>
<evidence type="ECO:0000256" key="4">
    <source>
        <dbReference type="PROSITE-ProRule" id="PRU00339"/>
    </source>
</evidence>
<evidence type="ECO:0000256" key="1">
    <source>
        <dbReference type="ARBA" id="ARBA00022679"/>
    </source>
</evidence>
<sequence>MVFVSSVVFGQNKEKSIDSLLQVAEKSNDSTRLRIYNKVSFYYIFNAPETAKKLLEKGIEEAALQNNYFSEAELTNTYGIYYDVRGQSDSARYYFEKAYDLSARNNQDIITVMVINNLGMFHWNKGQYQEALDYFFKALKMNNEMSKAGKDGTYLNNIGLIYQEMGLTDKALEYHYKALSNRRKNNAVSEIPVSLNNIGINLTEKKKYTEAEKALNEGIELAREANELGVYYNLLSSLSNVYVRTNQTQKAIPILEESFEGRSKNNIDRRANLHAIVNLIQIFTNERDALNTFKYIKEGETYRNEFPELTNASANFYEASAKAYYAFNDVENGARYLSETLRAKDSIFSHENASNIATLETKFNFSEKERMLAETRANLAERELQVRNKNLLIYGGIALLMLLGLLGYLLFKHQQNKHRQLQKEAELKTALARIETQNRLQEQRLRISRDLHDNIGAQLTFIISSIDSLKYKLQDASEATITKLSGISAFTKSTIYELRDTIWAMNKNTIALEDLQVRISNFIDNARDASQHISFQFKGLTKYDKEITFASVEGMNLYRIIQEGVNNALKHANATQISVSLTQENETYILKITDDGIGFSSAKEDGNGLHNIRKRVNELGGSFTIASEKEKGTTLKVQF</sequence>
<dbReference type="GO" id="GO:0000155">
    <property type="term" value="F:phosphorelay sensor kinase activity"/>
    <property type="evidence" value="ECO:0007669"/>
    <property type="project" value="InterPro"/>
</dbReference>
<dbReference type="Gene3D" id="3.30.565.10">
    <property type="entry name" value="Histidine kinase-like ATPase, C-terminal domain"/>
    <property type="match status" value="1"/>
</dbReference>
<feature type="transmembrane region" description="Helical" evidence="5">
    <location>
        <begin position="391"/>
        <end position="411"/>
    </location>
</feature>
<dbReference type="PROSITE" id="PS50109">
    <property type="entry name" value="HIS_KIN"/>
    <property type="match status" value="1"/>
</dbReference>
<dbReference type="GO" id="GO:0016020">
    <property type="term" value="C:membrane"/>
    <property type="evidence" value="ECO:0007669"/>
    <property type="project" value="InterPro"/>
</dbReference>
<proteinExistence type="predicted"/>
<keyword evidence="5" id="KW-1133">Transmembrane helix</keyword>
<dbReference type="Gene3D" id="1.20.5.1930">
    <property type="match status" value="1"/>
</dbReference>
<keyword evidence="5" id="KW-0472">Membrane</keyword>
<dbReference type="EMBL" id="LRXL01000052">
    <property type="protein sequence ID" value="OAB76018.1"/>
    <property type="molecule type" value="Genomic_DNA"/>
</dbReference>
<evidence type="ECO:0000256" key="3">
    <source>
        <dbReference type="ARBA" id="ARBA00023012"/>
    </source>
</evidence>
<dbReference type="InterPro" id="IPR011712">
    <property type="entry name" value="Sig_transdc_His_kin_sub3_dim/P"/>
</dbReference>
<keyword evidence="3" id="KW-0902">Two-component regulatory system</keyword>
<dbReference type="InterPro" id="IPR019734">
    <property type="entry name" value="TPR_rpt"/>
</dbReference>
<comment type="caution">
    <text evidence="7">The sequence shown here is derived from an EMBL/GenBank/DDBJ whole genome shotgun (WGS) entry which is preliminary data.</text>
</comment>
<keyword evidence="4" id="KW-0802">TPR repeat</keyword>
<dbReference type="InterPro" id="IPR003594">
    <property type="entry name" value="HATPase_dom"/>
</dbReference>
<evidence type="ECO:0000256" key="2">
    <source>
        <dbReference type="ARBA" id="ARBA00022777"/>
    </source>
</evidence>
<organism evidence="7 8">
    <name type="scientific">Cochleicola gelatinilyticus</name>
    <dbReference type="NCBI Taxonomy" id="1763537"/>
    <lineage>
        <taxon>Bacteria</taxon>
        <taxon>Pseudomonadati</taxon>
        <taxon>Bacteroidota</taxon>
        <taxon>Flavobacteriia</taxon>
        <taxon>Flavobacteriales</taxon>
        <taxon>Flavobacteriaceae</taxon>
        <taxon>Cochleicola</taxon>
    </lineage>
</organism>
<dbReference type="Proteomes" id="UP000077013">
    <property type="component" value="Unassembled WGS sequence"/>
</dbReference>
<dbReference type="CDD" id="cd16917">
    <property type="entry name" value="HATPase_UhpB-NarQ-NarX-like"/>
    <property type="match status" value="1"/>
</dbReference>
<dbReference type="GO" id="GO:0046983">
    <property type="term" value="F:protein dimerization activity"/>
    <property type="evidence" value="ECO:0007669"/>
    <property type="project" value="InterPro"/>
</dbReference>
<dbReference type="SUPFAM" id="SSF55874">
    <property type="entry name" value="ATPase domain of HSP90 chaperone/DNA topoisomerase II/histidine kinase"/>
    <property type="match status" value="1"/>
</dbReference>
<feature type="domain" description="Histidine kinase" evidence="6">
    <location>
        <begin position="557"/>
        <end position="639"/>
    </location>
</feature>
<keyword evidence="5" id="KW-0812">Transmembrane</keyword>
<evidence type="ECO:0000259" key="6">
    <source>
        <dbReference type="PROSITE" id="PS50109"/>
    </source>
</evidence>
<dbReference type="SUPFAM" id="SSF48452">
    <property type="entry name" value="TPR-like"/>
    <property type="match status" value="2"/>
</dbReference>
<dbReference type="Gene3D" id="1.25.40.10">
    <property type="entry name" value="Tetratricopeptide repeat domain"/>
    <property type="match status" value="2"/>
</dbReference>
<keyword evidence="1" id="KW-0808">Transferase</keyword>
<keyword evidence="8" id="KW-1185">Reference proteome</keyword>
<dbReference type="AlphaFoldDB" id="A0A167EYS8"/>
<feature type="repeat" description="TPR" evidence="4">
    <location>
        <begin position="112"/>
        <end position="145"/>
    </location>
</feature>
<evidence type="ECO:0000313" key="7">
    <source>
        <dbReference type="EMBL" id="OAB76018.1"/>
    </source>
</evidence>
<dbReference type="Pfam" id="PF02518">
    <property type="entry name" value="HATPase_c"/>
    <property type="match status" value="1"/>
</dbReference>
<name>A0A167EYS8_9FLAO</name>
<evidence type="ECO:0000256" key="5">
    <source>
        <dbReference type="SAM" id="Phobius"/>
    </source>
</evidence>
<reference evidence="7 8" key="1">
    <citation type="submission" date="2016-02" db="EMBL/GenBank/DDBJ databases">
        <title>Ulvibacter sp. LPB0005, isolated from Thais luteostoma.</title>
        <authorList>
            <person name="Shin S.-K."/>
            <person name="Yi H."/>
        </authorList>
    </citation>
    <scope>NUCLEOTIDE SEQUENCE [LARGE SCALE GENOMIC DNA]</scope>
    <source>
        <strain evidence="7 8">LPB0005</strain>
    </source>
</reference>
<protein>
    <recommendedName>
        <fullName evidence="6">Histidine kinase domain-containing protein</fullName>
    </recommendedName>
</protein>
<dbReference type="InterPro" id="IPR005467">
    <property type="entry name" value="His_kinase_dom"/>
</dbReference>
<dbReference type="PANTHER" id="PTHR24421">
    <property type="entry name" value="NITRATE/NITRITE SENSOR PROTEIN NARX-RELATED"/>
    <property type="match status" value="1"/>
</dbReference>
<dbReference type="InterPro" id="IPR011990">
    <property type="entry name" value="TPR-like_helical_dom_sf"/>
</dbReference>
<gene>
    <name evidence="7" type="ORF">ULVI_13210</name>
</gene>
<keyword evidence="2" id="KW-0418">Kinase</keyword>
<dbReference type="Pfam" id="PF07730">
    <property type="entry name" value="HisKA_3"/>
    <property type="match status" value="1"/>
</dbReference>
<dbReference type="SMART" id="SM00028">
    <property type="entry name" value="TPR"/>
    <property type="match status" value="5"/>
</dbReference>
<evidence type="ECO:0000313" key="8">
    <source>
        <dbReference type="Proteomes" id="UP000077013"/>
    </source>
</evidence>
<dbReference type="STRING" id="1763537.ULVI_13210"/>
<dbReference type="InterPro" id="IPR050482">
    <property type="entry name" value="Sensor_HK_TwoCompSys"/>
</dbReference>
<dbReference type="PROSITE" id="PS50005">
    <property type="entry name" value="TPR"/>
    <property type="match status" value="1"/>
</dbReference>
<dbReference type="InterPro" id="IPR036890">
    <property type="entry name" value="HATPase_C_sf"/>
</dbReference>